<evidence type="ECO:0000313" key="2">
    <source>
        <dbReference type="Proteomes" id="UP000629468"/>
    </source>
</evidence>
<proteinExistence type="predicted"/>
<dbReference type="Proteomes" id="UP000629468">
    <property type="component" value="Unassembled WGS sequence"/>
</dbReference>
<dbReference type="AlphaFoldDB" id="A0A8H7KM54"/>
<gene>
    <name evidence="1" type="ORF">Agabi119p4_1322</name>
</gene>
<dbReference type="EMBL" id="JABXXO010000001">
    <property type="protein sequence ID" value="KAF7785157.1"/>
    <property type="molecule type" value="Genomic_DNA"/>
</dbReference>
<evidence type="ECO:0000313" key="1">
    <source>
        <dbReference type="EMBL" id="KAF7785157.1"/>
    </source>
</evidence>
<protein>
    <recommendedName>
        <fullName evidence="3">Nucleic-acid-binding protein from transposon X-element</fullName>
    </recommendedName>
</protein>
<organism evidence="1 2">
    <name type="scientific">Agaricus bisporus var. burnettii</name>
    <dbReference type="NCBI Taxonomy" id="192524"/>
    <lineage>
        <taxon>Eukaryota</taxon>
        <taxon>Fungi</taxon>
        <taxon>Dikarya</taxon>
        <taxon>Basidiomycota</taxon>
        <taxon>Agaricomycotina</taxon>
        <taxon>Agaricomycetes</taxon>
        <taxon>Agaricomycetidae</taxon>
        <taxon>Agaricales</taxon>
        <taxon>Agaricineae</taxon>
        <taxon>Agaricaceae</taxon>
        <taxon>Agaricus</taxon>
    </lineage>
</organism>
<reference evidence="1 2" key="1">
    <citation type="journal article" name="Sci. Rep.">
        <title>Telomere-to-telomere assembled and centromere annotated genomes of the two main subspecies of the button mushroom Agaricus bisporus reveal especially polymorphic chromosome ends.</title>
        <authorList>
            <person name="Sonnenberg A.S.M."/>
            <person name="Sedaghat-Telgerd N."/>
            <person name="Lavrijssen B."/>
            <person name="Ohm R.A."/>
            <person name="Hendrickx P.M."/>
            <person name="Scholtmeijer K."/>
            <person name="Baars J.J.P."/>
            <person name="van Peer A."/>
        </authorList>
    </citation>
    <scope>NUCLEOTIDE SEQUENCE [LARGE SCALE GENOMIC DNA]</scope>
    <source>
        <strain evidence="1 2">H119_p4</strain>
    </source>
</reference>
<accession>A0A8H7KM54</accession>
<sequence length="241" mass="26709">MVDGNGIYLAATHVPTEALTQFVLKDIRKRWPSPQAPATSEPITLTSYLKVVDVPHIKADPKKWYAKQNKAFINALKVSPVGLELAKLIKHKPRFMHASPHSDSCWAWINIHDTVLGARTRAFIDKVVNVSGVNCRILSAKPHSGSVLCSQCQRWGHHHQQCHAKSAHCSLCGGPHQAANHPSCVAASSVNVKQCVNCTASGRPADRCQHAATDLKCLFWQHRFNRAWLRCQFKARNGTTC</sequence>
<comment type="caution">
    <text evidence="1">The sequence shown here is derived from an EMBL/GenBank/DDBJ whole genome shotgun (WGS) entry which is preliminary data.</text>
</comment>
<evidence type="ECO:0008006" key="3">
    <source>
        <dbReference type="Google" id="ProtNLM"/>
    </source>
</evidence>
<name>A0A8H7KM54_AGABI</name>